<evidence type="ECO:0000313" key="7">
    <source>
        <dbReference type="EMBL" id="QKG21389.1"/>
    </source>
</evidence>
<gene>
    <name evidence="7" type="ORF">ACTIVE_3027</name>
</gene>
<dbReference type="PANTHER" id="PTHR42770">
    <property type="entry name" value="AMINO ACID TRANSPORTER-RELATED"/>
    <property type="match status" value="1"/>
</dbReference>
<reference evidence="7 8" key="1">
    <citation type="submission" date="2020-05" db="EMBL/GenBank/DDBJ databases">
        <title>Actinomadura verrucosospora NRRL-B18236 (PFL_A860) Genome sequencing and assembly.</title>
        <authorList>
            <person name="Samborskyy M."/>
        </authorList>
    </citation>
    <scope>NUCLEOTIDE SEQUENCE [LARGE SCALE GENOMIC DNA]</scope>
    <source>
        <strain evidence="7 8">NRRL:B18236</strain>
    </source>
</reference>
<sequence length="487" mass="50068">MTVAPPGPDAPSTGLRSGAVGTRDLVFFVVAAAAPLTVMAGFGPLAFVYGGAATPSGYLLAGLIYLLFTVGFAAMSRHVSGSGAFYAYITRGLGRAPGAGAAVLAYAAYALGQIGFAAAAGLFASTTIEDLLGVHVPWAVAAVALSLLVGAMAYRRVDIGAKVMAVLLTGEIGVLLVLAAAVLVRGGHEGLSAGSFAPDRVFTSGLGAMLVIPLVVYIGFEQTAIYSEETRDPRRTVARATYIAVGFLAVFYTFISWTLYMAIGPNALAAALSGDPSTLVYRLDDAYVGGAMTKVMEVLMVTSYLAGVLALQNACGRYLFAQGREGLLPAALRRVGASTGTPSVACVLQTAIVVAALAGFGLSGLDPYRQVVVWTNTPTLVGVLALQIMTSAAVVGYLGRRRAGESPWQRLIAPGASVLVLSAVLVLLLTKLPVLTGMGALGNTLIMLPLPVAFAAGCVRALWLRSARPGVYARVGSTDPFAPERTT</sequence>
<organism evidence="7 8">
    <name type="scientific">Actinomadura verrucosospora</name>
    <dbReference type="NCBI Taxonomy" id="46165"/>
    <lineage>
        <taxon>Bacteria</taxon>
        <taxon>Bacillati</taxon>
        <taxon>Actinomycetota</taxon>
        <taxon>Actinomycetes</taxon>
        <taxon>Streptosporangiales</taxon>
        <taxon>Thermomonosporaceae</taxon>
        <taxon>Actinomadura</taxon>
    </lineage>
</organism>
<dbReference type="Pfam" id="PF13520">
    <property type="entry name" value="AA_permease_2"/>
    <property type="match status" value="1"/>
</dbReference>
<dbReference type="EMBL" id="CP053892">
    <property type="protein sequence ID" value="QKG21389.1"/>
    <property type="molecule type" value="Genomic_DNA"/>
</dbReference>
<evidence type="ECO:0000313" key="8">
    <source>
        <dbReference type="Proteomes" id="UP000501240"/>
    </source>
</evidence>
<feature type="transmembrane region" description="Helical" evidence="6">
    <location>
        <begin position="411"/>
        <end position="429"/>
    </location>
</feature>
<dbReference type="GO" id="GO:0005886">
    <property type="term" value="C:plasma membrane"/>
    <property type="evidence" value="ECO:0007669"/>
    <property type="project" value="UniProtKB-SubCell"/>
</dbReference>
<dbReference type="PANTHER" id="PTHR42770:SF16">
    <property type="entry name" value="AMINO ACID PERMEASE"/>
    <property type="match status" value="1"/>
</dbReference>
<dbReference type="InterPro" id="IPR002293">
    <property type="entry name" value="AA/rel_permease1"/>
</dbReference>
<dbReference type="GO" id="GO:0022857">
    <property type="term" value="F:transmembrane transporter activity"/>
    <property type="evidence" value="ECO:0007669"/>
    <property type="project" value="InterPro"/>
</dbReference>
<feature type="transmembrane region" description="Helical" evidence="6">
    <location>
        <begin position="96"/>
        <end position="124"/>
    </location>
</feature>
<evidence type="ECO:0000256" key="3">
    <source>
        <dbReference type="ARBA" id="ARBA00022692"/>
    </source>
</evidence>
<feature type="transmembrane region" description="Helical" evidence="6">
    <location>
        <begin position="298"/>
        <end position="320"/>
    </location>
</feature>
<dbReference type="Gene3D" id="1.20.1740.10">
    <property type="entry name" value="Amino acid/polyamine transporter I"/>
    <property type="match status" value="1"/>
</dbReference>
<protein>
    <submittedName>
        <fullName evidence="7">Amino acid permease</fullName>
    </submittedName>
</protein>
<name>A0A7D4ANR5_ACTVE</name>
<evidence type="ECO:0000256" key="1">
    <source>
        <dbReference type="ARBA" id="ARBA00004651"/>
    </source>
</evidence>
<feature type="transmembrane region" description="Helical" evidence="6">
    <location>
        <begin position="25"/>
        <end position="50"/>
    </location>
</feature>
<feature type="transmembrane region" description="Helical" evidence="6">
    <location>
        <begin position="56"/>
        <end position="75"/>
    </location>
</feature>
<dbReference type="RefSeq" id="WP_173095670.1">
    <property type="nucleotide sequence ID" value="NZ_CP053892.1"/>
</dbReference>
<feature type="transmembrane region" description="Helical" evidence="6">
    <location>
        <begin position="166"/>
        <end position="186"/>
    </location>
</feature>
<keyword evidence="3 6" id="KW-0812">Transmembrane</keyword>
<keyword evidence="4 6" id="KW-1133">Transmembrane helix</keyword>
<dbReference type="PIRSF" id="PIRSF006060">
    <property type="entry name" value="AA_transporter"/>
    <property type="match status" value="1"/>
</dbReference>
<feature type="transmembrane region" description="Helical" evidence="6">
    <location>
        <begin position="136"/>
        <end position="154"/>
    </location>
</feature>
<feature type="transmembrane region" description="Helical" evidence="6">
    <location>
        <begin position="441"/>
        <end position="464"/>
    </location>
</feature>
<accession>A0A7D4ANR5</accession>
<evidence type="ECO:0000256" key="4">
    <source>
        <dbReference type="ARBA" id="ARBA00022989"/>
    </source>
</evidence>
<feature type="transmembrane region" description="Helical" evidence="6">
    <location>
        <begin position="380"/>
        <end position="399"/>
    </location>
</feature>
<dbReference type="InterPro" id="IPR050367">
    <property type="entry name" value="APC_superfamily"/>
</dbReference>
<keyword evidence="5 6" id="KW-0472">Membrane</keyword>
<evidence type="ECO:0000256" key="5">
    <source>
        <dbReference type="ARBA" id="ARBA00023136"/>
    </source>
</evidence>
<proteinExistence type="predicted"/>
<keyword evidence="8" id="KW-1185">Reference proteome</keyword>
<dbReference type="AlphaFoldDB" id="A0A7D4ANR5"/>
<feature type="transmembrane region" description="Helical" evidence="6">
    <location>
        <begin position="241"/>
        <end position="263"/>
    </location>
</feature>
<evidence type="ECO:0000256" key="6">
    <source>
        <dbReference type="SAM" id="Phobius"/>
    </source>
</evidence>
<evidence type="ECO:0000256" key="2">
    <source>
        <dbReference type="ARBA" id="ARBA00022475"/>
    </source>
</evidence>
<feature type="transmembrane region" description="Helical" evidence="6">
    <location>
        <begin position="341"/>
        <end position="360"/>
    </location>
</feature>
<keyword evidence="2" id="KW-1003">Cell membrane</keyword>
<dbReference type="Proteomes" id="UP000501240">
    <property type="component" value="Chromosome"/>
</dbReference>
<comment type="subcellular location">
    <subcellularLocation>
        <location evidence="1">Cell membrane</location>
        <topology evidence="1">Multi-pass membrane protein</topology>
    </subcellularLocation>
</comment>
<feature type="transmembrane region" description="Helical" evidence="6">
    <location>
        <begin position="201"/>
        <end position="220"/>
    </location>
</feature>